<reference evidence="1 2" key="1">
    <citation type="submission" date="2020-07" db="EMBL/GenBank/DDBJ databases">
        <title>Sequencing the genomes of 1000 actinobacteria strains.</title>
        <authorList>
            <person name="Klenk H.-P."/>
        </authorList>
    </citation>
    <scope>NUCLEOTIDE SEQUENCE [LARGE SCALE GENOMIC DNA]</scope>
    <source>
        <strain evidence="1 2">DSM 26341</strain>
    </source>
</reference>
<protein>
    <submittedName>
        <fullName evidence="1">Uncharacterized protein (TIGR03089 family)</fullName>
    </submittedName>
</protein>
<gene>
    <name evidence="1" type="ORF">BJY26_002248</name>
</gene>
<name>A0A7Z0IHZ9_9MICO</name>
<dbReference type="NCBIfam" id="TIGR03089">
    <property type="entry name" value="TIGR03089 family protein"/>
    <property type="match status" value="1"/>
</dbReference>
<keyword evidence="2" id="KW-1185">Reference proteome</keyword>
<sequence>MTFPADLLTSLTSVDPSNPRLIWYGPQSERIELSGRVLDNWVAKSANFLVDFLDVECGDALTLDLPEHWRTIVLCLAGWSVGATVRLGAEAADDEAGSSSGAVITTDPRRFAGRGDPTAGVALAGLAMRYDGDLPAGVLDYNAEARACGDVFTAFDEPDEAQTAVTDGQSSASYADLAAVTGRSGRTLRQAGRPGTSRVTDVLATLAAGGSITLVDQTRAAEIPQIARAEGIPGPS</sequence>
<dbReference type="EMBL" id="JACBZP010000001">
    <property type="protein sequence ID" value="NYI67942.1"/>
    <property type="molecule type" value="Genomic_DNA"/>
</dbReference>
<accession>A0A7Z0IHZ9</accession>
<dbReference type="SUPFAM" id="SSF56801">
    <property type="entry name" value="Acetyl-CoA synthetase-like"/>
    <property type="match status" value="1"/>
</dbReference>
<comment type="caution">
    <text evidence="1">The sequence shown here is derived from an EMBL/GenBank/DDBJ whole genome shotgun (WGS) entry which is preliminary data.</text>
</comment>
<dbReference type="InterPro" id="IPR017523">
    <property type="entry name" value="Rv3268"/>
</dbReference>
<dbReference type="Proteomes" id="UP000539111">
    <property type="component" value="Unassembled WGS sequence"/>
</dbReference>
<dbReference type="RefSeq" id="WP_179428285.1">
    <property type="nucleotide sequence ID" value="NZ_JACBZP010000001.1"/>
</dbReference>
<organism evidence="1 2">
    <name type="scientific">Spelaeicoccus albus</name>
    <dbReference type="NCBI Taxonomy" id="1280376"/>
    <lineage>
        <taxon>Bacteria</taxon>
        <taxon>Bacillati</taxon>
        <taxon>Actinomycetota</taxon>
        <taxon>Actinomycetes</taxon>
        <taxon>Micrococcales</taxon>
        <taxon>Brevibacteriaceae</taxon>
        <taxon>Spelaeicoccus</taxon>
    </lineage>
</organism>
<dbReference type="AlphaFoldDB" id="A0A7Z0IHZ9"/>
<proteinExistence type="predicted"/>
<evidence type="ECO:0000313" key="2">
    <source>
        <dbReference type="Proteomes" id="UP000539111"/>
    </source>
</evidence>
<evidence type="ECO:0000313" key="1">
    <source>
        <dbReference type="EMBL" id="NYI67942.1"/>
    </source>
</evidence>